<keyword evidence="2" id="KW-1133">Transmembrane helix</keyword>
<protein>
    <submittedName>
        <fullName evidence="4">Helix-turn-helix domain-containing protein</fullName>
    </submittedName>
</protein>
<feature type="transmembrane region" description="Helical" evidence="2">
    <location>
        <begin position="42"/>
        <end position="59"/>
    </location>
</feature>
<proteinExistence type="predicted"/>
<keyword evidence="2" id="KW-0472">Membrane</keyword>
<dbReference type="Proteomes" id="UP000260780">
    <property type="component" value="Unassembled WGS sequence"/>
</dbReference>
<dbReference type="EMBL" id="QSTF01000011">
    <property type="protein sequence ID" value="RGM41025.1"/>
    <property type="molecule type" value="Genomic_DNA"/>
</dbReference>
<dbReference type="InterPro" id="IPR001867">
    <property type="entry name" value="OmpR/PhoB-type_DNA-bd"/>
</dbReference>
<dbReference type="GO" id="GO:0000160">
    <property type="term" value="P:phosphorelay signal transduction system"/>
    <property type="evidence" value="ECO:0007669"/>
    <property type="project" value="InterPro"/>
</dbReference>
<keyword evidence="1" id="KW-0238">DNA-binding</keyword>
<gene>
    <name evidence="6" type="ORF">DW653_00020</name>
    <name evidence="5" type="ORF">DWY14_00890</name>
    <name evidence="4" type="ORF">DXC17_06600</name>
</gene>
<evidence type="ECO:0000313" key="7">
    <source>
        <dbReference type="Proteomes" id="UP000260780"/>
    </source>
</evidence>
<evidence type="ECO:0000256" key="2">
    <source>
        <dbReference type="SAM" id="Phobius"/>
    </source>
</evidence>
<dbReference type="InterPro" id="IPR016032">
    <property type="entry name" value="Sig_transdc_resp-reg_C-effctor"/>
</dbReference>
<dbReference type="Gene3D" id="1.10.10.10">
    <property type="entry name" value="Winged helix-like DNA-binding domain superfamily/Winged helix DNA-binding domain"/>
    <property type="match status" value="1"/>
</dbReference>
<sequence>MNTGAAKRSINNTIFFIRHKKEEAQNSLHLQKPNPIFMNRRLLSVTVFLALMLTSLLAGRHNYHVTRNEITADLNQALALTLLEKKEPIVTQDTIRAYKQLRRTSGGQVLIAVSDERFCRHLKNRRLKETSFLTFDVVDKEYQGGSTDEQAIYSDTLMIRNGHAGETLALKGYTRLSAAAVFGMSDQRLPAGLMAAAILWAIGSMLYLRKREKENLVLQPVEGCRQPAEDGTQSAEDFGGLTYSDADDRFYGVDHMPIRFTPMQQQLMRLFWQSPSHSISKEEICATLWPKKDDANDTLYTLIRRLKPIVEEHTQLKIVADRGRNYSLEINELKS</sequence>
<name>A0A3E4WFQ7_9BACT</name>
<reference evidence="7 8" key="1">
    <citation type="submission" date="2018-08" db="EMBL/GenBank/DDBJ databases">
        <title>A genome reference for cultivated species of the human gut microbiota.</title>
        <authorList>
            <person name="Zou Y."/>
            <person name="Xue W."/>
            <person name="Luo G."/>
        </authorList>
    </citation>
    <scope>NUCLEOTIDE SEQUENCE [LARGE SCALE GENOMIC DNA]</scope>
    <source>
        <strain evidence="5 9">AF24-16AC</strain>
        <strain evidence="6 8">AM23-23</strain>
        <strain evidence="4 7">OM08-14</strain>
    </source>
</reference>
<feature type="domain" description="OmpR/PhoB-type" evidence="3">
    <location>
        <begin position="255"/>
        <end position="328"/>
    </location>
</feature>
<evidence type="ECO:0000313" key="5">
    <source>
        <dbReference type="EMBL" id="RGS10718.1"/>
    </source>
</evidence>
<dbReference type="InterPro" id="IPR036388">
    <property type="entry name" value="WH-like_DNA-bd_sf"/>
</dbReference>
<evidence type="ECO:0000313" key="4">
    <source>
        <dbReference type="EMBL" id="RGM41025.1"/>
    </source>
</evidence>
<dbReference type="SMART" id="SM00862">
    <property type="entry name" value="Trans_reg_C"/>
    <property type="match status" value="1"/>
</dbReference>
<dbReference type="EMBL" id="QRHQ01000001">
    <property type="protein sequence ID" value="RHF93301.1"/>
    <property type="molecule type" value="Genomic_DNA"/>
</dbReference>
<organism evidence="4 7">
    <name type="scientific">Phocaeicola plebeius</name>
    <dbReference type="NCBI Taxonomy" id="310297"/>
    <lineage>
        <taxon>Bacteria</taxon>
        <taxon>Pseudomonadati</taxon>
        <taxon>Bacteroidota</taxon>
        <taxon>Bacteroidia</taxon>
        <taxon>Bacteroidales</taxon>
        <taxon>Bacteroidaceae</taxon>
        <taxon>Phocaeicola</taxon>
    </lineage>
</organism>
<evidence type="ECO:0000259" key="3">
    <source>
        <dbReference type="SMART" id="SM00862"/>
    </source>
</evidence>
<feature type="transmembrane region" description="Helical" evidence="2">
    <location>
        <begin position="189"/>
        <end position="208"/>
    </location>
</feature>
<evidence type="ECO:0000313" key="6">
    <source>
        <dbReference type="EMBL" id="RHF93301.1"/>
    </source>
</evidence>
<accession>A0A3E4WFQ7</accession>
<comment type="caution">
    <text evidence="4">The sequence shown here is derived from an EMBL/GenBank/DDBJ whole genome shotgun (WGS) entry which is preliminary data.</text>
</comment>
<dbReference type="SUPFAM" id="SSF46894">
    <property type="entry name" value="C-terminal effector domain of the bipartite response regulators"/>
    <property type="match status" value="1"/>
</dbReference>
<dbReference type="AlphaFoldDB" id="A0A3E4WFQ7"/>
<dbReference type="Pfam" id="PF00486">
    <property type="entry name" value="Trans_reg_C"/>
    <property type="match status" value="1"/>
</dbReference>
<dbReference type="GO" id="GO:0006355">
    <property type="term" value="P:regulation of DNA-templated transcription"/>
    <property type="evidence" value="ECO:0007669"/>
    <property type="project" value="InterPro"/>
</dbReference>
<keyword evidence="2" id="KW-0812">Transmembrane</keyword>
<evidence type="ECO:0000313" key="9">
    <source>
        <dbReference type="Proteomes" id="UP000285750"/>
    </source>
</evidence>
<dbReference type="EMBL" id="QRUY01000001">
    <property type="protein sequence ID" value="RGS10718.1"/>
    <property type="molecule type" value="Genomic_DNA"/>
</dbReference>
<evidence type="ECO:0000256" key="1">
    <source>
        <dbReference type="ARBA" id="ARBA00023125"/>
    </source>
</evidence>
<evidence type="ECO:0000313" key="8">
    <source>
        <dbReference type="Proteomes" id="UP000283485"/>
    </source>
</evidence>
<dbReference type="Proteomes" id="UP000285750">
    <property type="component" value="Unassembled WGS sequence"/>
</dbReference>
<dbReference type="GO" id="GO:0003677">
    <property type="term" value="F:DNA binding"/>
    <property type="evidence" value="ECO:0007669"/>
    <property type="project" value="UniProtKB-KW"/>
</dbReference>
<dbReference type="Proteomes" id="UP000283485">
    <property type="component" value="Unassembled WGS sequence"/>
</dbReference>